<feature type="region of interest" description="Disordered" evidence="1">
    <location>
        <begin position="70"/>
        <end position="91"/>
    </location>
</feature>
<evidence type="ECO:0000313" key="2">
    <source>
        <dbReference type="Ensembl" id="ENSCJPP00005024325.1"/>
    </source>
</evidence>
<reference evidence="2" key="2">
    <citation type="submission" date="2025-08" db="UniProtKB">
        <authorList>
            <consortium name="Ensembl"/>
        </authorList>
    </citation>
    <scope>IDENTIFICATION</scope>
</reference>
<reference evidence="2" key="1">
    <citation type="submission" date="2015-11" db="EMBL/GenBank/DDBJ databases">
        <authorList>
            <consortium name="International Coturnix japonica Genome Analysis Consortium"/>
            <person name="Warren W."/>
            <person name="Burt D.W."/>
            <person name="Antin P.B."/>
            <person name="Lanford R."/>
            <person name="Gros J."/>
            <person name="Wilson R.K."/>
        </authorList>
    </citation>
    <scope>NUCLEOTIDE SEQUENCE [LARGE SCALE GENOMIC DNA]</scope>
</reference>
<dbReference type="Proteomes" id="UP000694412">
    <property type="component" value="Chromosome 9"/>
</dbReference>
<proteinExistence type="predicted"/>
<organism evidence="2 3">
    <name type="scientific">Coturnix japonica</name>
    <name type="common">Japanese quail</name>
    <name type="synonym">Coturnix coturnix japonica</name>
    <dbReference type="NCBI Taxonomy" id="93934"/>
    <lineage>
        <taxon>Eukaryota</taxon>
        <taxon>Metazoa</taxon>
        <taxon>Chordata</taxon>
        <taxon>Craniata</taxon>
        <taxon>Vertebrata</taxon>
        <taxon>Euteleostomi</taxon>
        <taxon>Archelosauria</taxon>
        <taxon>Archosauria</taxon>
        <taxon>Dinosauria</taxon>
        <taxon>Saurischia</taxon>
        <taxon>Theropoda</taxon>
        <taxon>Coelurosauria</taxon>
        <taxon>Aves</taxon>
        <taxon>Neognathae</taxon>
        <taxon>Galloanserae</taxon>
        <taxon>Galliformes</taxon>
        <taxon>Phasianidae</taxon>
        <taxon>Perdicinae</taxon>
        <taxon>Coturnix</taxon>
    </lineage>
</organism>
<keyword evidence="3" id="KW-1185">Reference proteome</keyword>
<feature type="compositionally biased region" description="Pro residues" evidence="1">
    <location>
        <begin position="74"/>
        <end position="91"/>
    </location>
</feature>
<reference evidence="2" key="3">
    <citation type="submission" date="2025-09" db="UniProtKB">
        <authorList>
            <consortium name="Ensembl"/>
        </authorList>
    </citation>
    <scope>IDENTIFICATION</scope>
</reference>
<protein>
    <submittedName>
        <fullName evidence="2">Uncharacterized protein</fullName>
    </submittedName>
</protein>
<evidence type="ECO:0000313" key="3">
    <source>
        <dbReference type="Proteomes" id="UP000694412"/>
    </source>
</evidence>
<evidence type="ECO:0000256" key="1">
    <source>
        <dbReference type="SAM" id="MobiDB-lite"/>
    </source>
</evidence>
<name>A0A8C2U9D2_COTJA</name>
<sequence>SSLFGVRCTKPCTPKHNLQPQLPAHTTQQRLPTVNTSVLQDALRSQCKMNPPKKANTFYILTSYLSGNAHSPASPIPGAVPHPPHLLPTPR</sequence>
<dbReference type="AlphaFoldDB" id="A0A8C2U9D2"/>
<dbReference type="Ensembl" id="ENSCJPT00005033169.1">
    <property type="protein sequence ID" value="ENSCJPP00005024325.1"/>
    <property type="gene ID" value="ENSCJPG00005019191.1"/>
</dbReference>
<accession>A0A8C2U9D2</accession>